<name>A0ABU3KTL3_9BURK</name>
<dbReference type="EMBL" id="JAVBIK010000003">
    <property type="protein sequence ID" value="MDT7520648.1"/>
    <property type="molecule type" value="Genomic_DNA"/>
</dbReference>
<keyword evidence="2" id="KW-1185">Reference proteome</keyword>
<gene>
    <name evidence="1" type="ORF">RAE19_18465</name>
</gene>
<sequence>MLTWVCRDHVDCLDPRKDPLELTPRGAQAPQDKNRDERLAIAQLLDAKMLEFERTDNGNQLELLAQMAPYMELFQQLMQSAQKEEMNVLCEAHPELDRFVQLLAHIAQGIQSGAITVPR</sequence>
<evidence type="ECO:0000313" key="1">
    <source>
        <dbReference type="EMBL" id="MDT7520648.1"/>
    </source>
</evidence>
<evidence type="ECO:0000313" key="2">
    <source>
        <dbReference type="Proteomes" id="UP001321700"/>
    </source>
</evidence>
<organism evidence="1 2">
    <name type="scientific">Rhodoferax potami</name>
    <dbReference type="NCBI Taxonomy" id="3068338"/>
    <lineage>
        <taxon>Bacteria</taxon>
        <taxon>Pseudomonadati</taxon>
        <taxon>Pseudomonadota</taxon>
        <taxon>Betaproteobacteria</taxon>
        <taxon>Burkholderiales</taxon>
        <taxon>Comamonadaceae</taxon>
        <taxon>Rhodoferax</taxon>
    </lineage>
</organism>
<proteinExistence type="predicted"/>
<reference evidence="1 2" key="1">
    <citation type="submission" date="2023-08" db="EMBL/GenBank/DDBJ databases">
        <title>Rhodoferax potami sp. nov. and Rhodoferax mekongensis sp. nov., isolated from the Mekong River in Thailand.</title>
        <authorList>
            <person name="Kitikhun S."/>
            <person name="Charoenyingcharoen P."/>
            <person name="Siriarchawattana P."/>
            <person name="Likhitrattanapisal S."/>
            <person name="Nilsakha T."/>
            <person name="Chanpet A."/>
            <person name="Rattanawaree P."/>
            <person name="Ingsriswang S."/>
        </authorList>
    </citation>
    <scope>NUCLEOTIDE SEQUENCE [LARGE SCALE GENOMIC DNA]</scope>
    <source>
        <strain evidence="1 2">TBRC 17660</strain>
    </source>
</reference>
<comment type="caution">
    <text evidence="1">The sequence shown here is derived from an EMBL/GenBank/DDBJ whole genome shotgun (WGS) entry which is preliminary data.</text>
</comment>
<dbReference type="Proteomes" id="UP001321700">
    <property type="component" value="Unassembled WGS sequence"/>
</dbReference>
<protein>
    <submittedName>
        <fullName evidence="1">Uncharacterized protein</fullName>
    </submittedName>
</protein>
<accession>A0ABU3KTL3</accession>
<dbReference type="RefSeq" id="WP_313876346.1">
    <property type="nucleotide sequence ID" value="NZ_JAVBIK010000003.1"/>
</dbReference>